<dbReference type="InterPro" id="IPR002110">
    <property type="entry name" value="Ankyrin_rpt"/>
</dbReference>
<dbReference type="EMBL" id="JADGIZ020000022">
    <property type="protein sequence ID" value="KAL2915587.1"/>
    <property type="molecule type" value="Genomic_DNA"/>
</dbReference>
<organism evidence="1 2">
    <name type="scientific">Polyrhizophydium stewartii</name>
    <dbReference type="NCBI Taxonomy" id="2732419"/>
    <lineage>
        <taxon>Eukaryota</taxon>
        <taxon>Fungi</taxon>
        <taxon>Fungi incertae sedis</taxon>
        <taxon>Chytridiomycota</taxon>
        <taxon>Chytridiomycota incertae sedis</taxon>
        <taxon>Chytridiomycetes</taxon>
        <taxon>Rhizophydiales</taxon>
        <taxon>Rhizophydiales incertae sedis</taxon>
        <taxon>Polyrhizophydium</taxon>
    </lineage>
</organism>
<dbReference type="InterPro" id="IPR052050">
    <property type="entry name" value="SecEffector_AnkRepeat"/>
</dbReference>
<protein>
    <recommendedName>
        <fullName evidence="3">Ankyrin repeat protein</fullName>
    </recommendedName>
</protein>
<evidence type="ECO:0008006" key="3">
    <source>
        <dbReference type="Google" id="ProtNLM"/>
    </source>
</evidence>
<reference evidence="1 2" key="1">
    <citation type="submission" date="2023-09" db="EMBL/GenBank/DDBJ databases">
        <title>Pangenome analysis of Batrachochytrium dendrobatidis and related Chytrids.</title>
        <authorList>
            <person name="Yacoub M.N."/>
            <person name="Stajich J.E."/>
            <person name="James T.Y."/>
        </authorList>
    </citation>
    <scope>NUCLEOTIDE SEQUENCE [LARGE SCALE GENOMIC DNA]</scope>
    <source>
        <strain evidence="1 2">JEL0888</strain>
    </source>
</reference>
<evidence type="ECO:0000313" key="2">
    <source>
        <dbReference type="Proteomes" id="UP001527925"/>
    </source>
</evidence>
<name>A0ABR4N7S8_9FUNG</name>
<dbReference type="InterPro" id="IPR036770">
    <property type="entry name" value="Ankyrin_rpt-contain_sf"/>
</dbReference>
<dbReference type="Proteomes" id="UP001527925">
    <property type="component" value="Unassembled WGS sequence"/>
</dbReference>
<dbReference type="Pfam" id="PF12796">
    <property type="entry name" value="Ank_2"/>
    <property type="match status" value="1"/>
</dbReference>
<sequence>MPAEIQNKILDATSPFTKFVNGLLLAAELRGLPDNQREQVWQDAIDSDWQGDFDLLPPIDIASKSLNIRSLSFLQRCQIQFSRIDIARVAIRNGWNDMLDLHDSHNITYAAVQEGNVDLLRDLIDANKADTLTTSHVTSAATCGHLSMVKFLHDHVADASWSIGVGYAAASSGNFELVMWLSQHHPECLDALALYDAVQGNHMQIARWLIDSTLAVGDLRSLQYAALRGSLEMIRYLATSLSDDLEVPYPEEPFVSIDLRLVKWLAECDIIDQHNLASVEFLEDKPDLLEWLVSRFRHNLHDWSLRDAYSERHSNLLKLVYKRALRFEASSAQWAAEHCNVEIMNWVIARDRDVIPMLISATTHRGHWTLVEWWRVRHGIEFGQRELEAAISQGNGKLAVHLLSLDSGQWDLEAALAVTDRHAPRSFPFVTASICNAIDAARARR</sequence>
<evidence type="ECO:0000313" key="1">
    <source>
        <dbReference type="EMBL" id="KAL2915587.1"/>
    </source>
</evidence>
<dbReference type="SUPFAM" id="SSF48403">
    <property type="entry name" value="Ankyrin repeat"/>
    <property type="match status" value="1"/>
</dbReference>
<dbReference type="PANTHER" id="PTHR46586">
    <property type="entry name" value="ANKYRIN REPEAT-CONTAINING PROTEIN"/>
    <property type="match status" value="1"/>
</dbReference>
<dbReference type="Gene3D" id="1.25.40.20">
    <property type="entry name" value="Ankyrin repeat-containing domain"/>
    <property type="match status" value="1"/>
</dbReference>
<accession>A0ABR4N7S8</accession>
<proteinExistence type="predicted"/>
<dbReference type="PANTHER" id="PTHR46586:SF3">
    <property type="entry name" value="ANKYRIN REPEAT-CONTAINING PROTEIN"/>
    <property type="match status" value="1"/>
</dbReference>
<comment type="caution">
    <text evidence="1">The sequence shown here is derived from an EMBL/GenBank/DDBJ whole genome shotgun (WGS) entry which is preliminary data.</text>
</comment>
<keyword evidence="2" id="KW-1185">Reference proteome</keyword>
<gene>
    <name evidence="1" type="ORF">HK105_204772</name>
</gene>